<accession>A0A075I6I7</accession>
<organism evidence="1">
    <name type="scientific">uncultured marine group II/III euryarchaeote SAT1000_27_D07</name>
    <dbReference type="NCBI Taxonomy" id="1456571"/>
    <lineage>
        <taxon>Archaea</taxon>
        <taxon>Methanobacteriati</taxon>
        <taxon>Methanobacteriota</taxon>
        <taxon>environmental samples</taxon>
    </lineage>
</organism>
<dbReference type="AlphaFoldDB" id="A0A075I6I7"/>
<protein>
    <submittedName>
        <fullName evidence="1">Uncharacterized protein</fullName>
    </submittedName>
</protein>
<proteinExistence type="predicted"/>
<dbReference type="EMBL" id="KF901257">
    <property type="protein sequence ID" value="AIF24301.1"/>
    <property type="molecule type" value="Genomic_DNA"/>
</dbReference>
<evidence type="ECO:0000313" key="1">
    <source>
        <dbReference type="EMBL" id="AIF24301.1"/>
    </source>
</evidence>
<reference evidence="1" key="1">
    <citation type="journal article" date="2014" name="Genome Biol. Evol.">
        <title>Pangenome evidence for extensive interdomain horizontal transfer affecting lineage core and shell genes in uncultured planktonic thaumarchaeota and euryarchaeota.</title>
        <authorList>
            <person name="Deschamps P."/>
            <person name="Zivanovic Y."/>
            <person name="Moreira D."/>
            <person name="Rodriguez-Valera F."/>
            <person name="Lopez-Garcia P."/>
        </authorList>
    </citation>
    <scope>NUCLEOTIDE SEQUENCE</scope>
</reference>
<name>A0A075I6I7_9EURY</name>
<sequence>MRVAILGSSISALEYGHKILDKTPSTQVTVYTEDAEVGFPKTTFSEEVILRDVLHSIPDNWYSSIPSGIDREIPSTTAAFWLSKTMAIRLTCRGARFLLRTRIVDIDEDRCEISFRGGGLVGSGVDSYDVLSDFRGTRAMKPLDGSFRRTIRE</sequence>